<accession>A0A5E4MF54</accession>
<evidence type="ECO:0000313" key="3">
    <source>
        <dbReference type="EMBL" id="VVC27916.1"/>
    </source>
</evidence>
<evidence type="ECO:0000313" key="4">
    <source>
        <dbReference type="Proteomes" id="UP000325440"/>
    </source>
</evidence>
<dbReference type="OrthoDB" id="496981at2759"/>
<feature type="compositionally biased region" description="Polar residues" evidence="2">
    <location>
        <begin position="1"/>
        <end position="11"/>
    </location>
</feature>
<dbReference type="Pfam" id="PF12796">
    <property type="entry name" value="Ank_2"/>
    <property type="match status" value="1"/>
</dbReference>
<dbReference type="PANTHER" id="PTHR22677">
    <property type="entry name" value="ANKYRIN REPEAT DOMAIN-CONTAINING PROTEIN 60"/>
    <property type="match status" value="1"/>
</dbReference>
<dbReference type="PROSITE" id="PS50088">
    <property type="entry name" value="ANK_REPEAT"/>
    <property type="match status" value="2"/>
</dbReference>
<feature type="repeat" description="ANK" evidence="1">
    <location>
        <begin position="183"/>
        <end position="215"/>
    </location>
</feature>
<reference evidence="3 4" key="1">
    <citation type="submission" date="2019-08" db="EMBL/GenBank/DDBJ databases">
        <authorList>
            <person name="Alioto T."/>
            <person name="Alioto T."/>
            <person name="Gomez Garrido J."/>
        </authorList>
    </citation>
    <scope>NUCLEOTIDE SEQUENCE [LARGE SCALE GENOMIC DNA]</scope>
</reference>
<feature type="region of interest" description="Disordered" evidence="2">
    <location>
        <begin position="1"/>
        <end position="30"/>
    </location>
</feature>
<gene>
    <name evidence="3" type="ORF">CINCED_3A008620</name>
</gene>
<evidence type="ECO:0000256" key="1">
    <source>
        <dbReference type="PROSITE-ProRule" id="PRU00023"/>
    </source>
</evidence>
<dbReference type="SUPFAM" id="SSF48403">
    <property type="entry name" value="Ankyrin repeat"/>
    <property type="match status" value="1"/>
</dbReference>
<dbReference type="InterPro" id="IPR039323">
    <property type="entry name" value="ANKRD_45/46/60"/>
</dbReference>
<dbReference type="InterPro" id="IPR036770">
    <property type="entry name" value="Ankyrin_rpt-contain_sf"/>
</dbReference>
<organism evidence="3 4">
    <name type="scientific">Cinara cedri</name>
    <dbReference type="NCBI Taxonomy" id="506608"/>
    <lineage>
        <taxon>Eukaryota</taxon>
        <taxon>Metazoa</taxon>
        <taxon>Ecdysozoa</taxon>
        <taxon>Arthropoda</taxon>
        <taxon>Hexapoda</taxon>
        <taxon>Insecta</taxon>
        <taxon>Pterygota</taxon>
        <taxon>Neoptera</taxon>
        <taxon>Paraneoptera</taxon>
        <taxon>Hemiptera</taxon>
        <taxon>Sternorrhyncha</taxon>
        <taxon>Aphidomorpha</taxon>
        <taxon>Aphidoidea</taxon>
        <taxon>Aphididae</taxon>
        <taxon>Lachninae</taxon>
        <taxon>Cinara</taxon>
    </lineage>
</organism>
<name>A0A5E4MF54_9HEMI</name>
<keyword evidence="4" id="KW-1185">Reference proteome</keyword>
<dbReference type="Proteomes" id="UP000325440">
    <property type="component" value="Unassembled WGS sequence"/>
</dbReference>
<proteinExistence type="predicted"/>
<dbReference type="PROSITE" id="PS50297">
    <property type="entry name" value="ANK_REP_REGION"/>
    <property type="match status" value="2"/>
</dbReference>
<dbReference type="InterPro" id="IPR002110">
    <property type="entry name" value="Ankyrin_rpt"/>
</dbReference>
<sequence length="336" mass="37573">MTSNDSGVESSTDNDDCAQPQPMFNKKSPMTATASGMSVVPVHMARKPQDFPLFCFKPGVTEPMMFTRPPLLDEVPTRKLKCLFELANPSFSGTFDRFQSCLTPIQEYNEMLLKLEEIKEKRFLQTKKSIGPCRVHTCRGYLRPNILESRDNHKLCRAANLNNTEVLAQLLHNGVNPNCWDSRKRTPLHLAASKGYAEAVELLLKYGANPNLKDALGNNPLHLAACTHHMDVVTLLLKGGTDVTSCDAQGRSPLHLAQSKLRLLTQCKNDVCTSVKQTVLQVIEMLLAYFDKQNKSDEAELLNAFQTRLQISDDGERVSTEIQDLLNNLSSLKLNK</sequence>
<protein>
    <submittedName>
        <fullName evidence="3">Ankyrin repeat-containing domain,Ankyrin repeat</fullName>
    </submittedName>
</protein>
<dbReference type="EMBL" id="CABPRJ010000477">
    <property type="protein sequence ID" value="VVC27916.1"/>
    <property type="molecule type" value="Genomic_DNA"/>
</dbReference>
<dbReference type="SMART" id="SM00248">
    <property type="entry name" value="ANK"/>
    <property type="match status" value="4"/>
</dbReference>
<dbReference type="AlphaFoldDB" id="A0A5E4MF54"/>
<dbReference type="PANTHER" id="PTHR22677:SF4">
    <property type="entry name" value="USHER SYNDROME TYPE-1G PROTEIN-LIKE PROTEIN"/>
    <property type="match status" value="1"/>
</dbReference>
<evidence type="ECO:0000256" key="2">
    <source>
        <dbReference type="SAM" id="MobiDB-lite"/>
    </source>
</evidence>
<keyword evidence="1" id="KW-0040">ANK repeat</keyword>
<feature type="repeat" description="ANK" evidence="1">
    <location>
        <begin position="216"/>
        <end position="248"/>
    </location>
</feature>
<dbReference type="Gene3D" id="1.25.40.20">
    <property type="entry name" value="Ankyrin repeat-containing domain"/>
    <property type="match status" value="2"/>
</dbReference>